<reference evidence="8 9" key="1">
    <citation type="journal article" date="2020" name="Microb. Genom.">
        <title>Genetic diversity of clinical and environmental Mucorales isolates obtained from an investigation of mucormycosis cases among solid organ transplant recipients.</title>
        <authorList>
            <person name="Nguyen M.H."/>
            <person name="Kaul D."/>
            <person name="Muto C."/>
            <person name="Cheng S.J."/>
            <person name="Richter R.A."/>
            <person name="Bruno V.M."/>
            <person name="Liu G."/>
            <person name="Beyhan S."/>
            <person name="Sundermann A.J."/>
            <person name="Mounaud S."/>
            <person name="Pasculle A.W."/>
            <person name="Nierman W.C."/>
            <person name="Driscoll E."/>
            <person name="Cumbie R."/>
            <person name="Clancy C.J."/>
            <person name="Dupont C.L."/>
        </authorList>
    </citation>
    <scope>NUCLEOTIDE SEQUENCE [LARGE SCALE GENOMIC DNA]</scope>
    <source>
        <strain evidence="8 9">GL24</strain>
    </source>
</reference>
<dbReference type="GO" id="GO:0006744">
    <property type="term" value="P:ubiquinone biosynthetic process"/>
    <property type="evidence" value="ECO:0007669"/>
    <property type="project" value="TreeGrafter"/>
</dbReference>
<accession>A0A9P6Z703</accession>
<dbReference type="Gene3D" id="1.10.600.10">
    <property type="entry name" value="Farnesyl Diphosphate Synthase"/>
    <property type="match status" value="1"/>
</dbReference>
<evidence type="ECO:0000256" key="7">
    <source>
        <dbReference type="RuleBase" id="RU004466"/>
    </source>
</evidence>
<dbReference type="GO" id="GO:0046872">
    <property type="term" value="F:metal ion binding"/>
    <property type="evidence" value="ECO:0007669"/>
    <property type="project" value="UniProtKB-KW"/>
</dbReference>
<comment type="caution">
    <text evidence="8">The sequence shown here is derived from an EMBL/GenBank/DDBJ whole genome shotgun (WGS) entry which is preliminary data.</text>
</comment>
<evidence type="ECO:0000256" key="5">
    <source>
        <dbReference type="ARBA" id="ARBA00022842"/>
    </source>
</evidence>
<evidence type="ECO:0000256" key="3">
    <source>
        <dbReference type="ARBA" id="ARBA00022679"/>
    </source>
</evidence>
<dbReference type="Pfam" id="PF00348">
    <property type="entry name" value="polyprenyl_synt"/>
    <property type="match status" value="1"/>
</dbReference>
<dbReference type="GO" id="GO:0004659">
    <property type="term" value="F:prenyltransferase activity"/>
    <property type="evidence" value="ECO:0007669"/>
    <property type="project" value="InterPro"/>
</dbReference>
<dbReference type="Proteomes" id="UP000740926">
    <property type="component" value="Unassembled WGS sequence"/>
</dbReference>
<keyword evidence="9" id="KW-1185">Reference proteome</keyword>
<dbReference type="SUPFAM" id="SSF48576">
    <property type="entry name" value="Terpenoid synthases"/>
    <property type="match status" value="1"/>
</dbReference>
<comment type="cofactor">
    <cofactor evidence="1">
        <name>Mg(2+)</name>
        <dbReference type="ChEBI" id="CHEBI:18420"/>
    </cofactor>
</comment>
<keyword evidence="5" id="KW-0460">Magnesium</keyword>
<dbReference type="PANTHER" id="PTHR12001">
    <property type="entry name" value="GERANYLGERANYL PYROPHOSPHATE SYNTHASE"/>
    <property type="match status" value="1"/>
</dbReference>
<keyword evidence="6" id="KW-0414">Isoprene biosynthesis</keyword>
<evidence type="ECO:0000256" key="1">
    <source>
        <dbReference type="ARBA" id="ARBA00001946"/>
    </source>
</evidence>
<gene>
    <name evidence="8" type="ORF">G6F50_004404</name>
</gene>
<evidence type="ECO:0000256" key="2">
    <source>
        <dbReference type="ARBA" id="ARBA00006706"/>
    </source>
</evidence>
<evidence type="ECO:0000256" key="4">
    <source>
        <dbReference type="ARBA" id="ARBA00022723"/>
    </source>
</evidence>
<evidence type="ECO:0000313" key="9">
    <source>
        <dbReference type="Proteomes" id="UP000740926"/>
    </source>
</evidence>
<organism evidence="8 9">
    <name type="scientific">Rhizopus delemar</name>
    <dbReference type="NCBI Taxonomy" id="936053"/>
    <lineage>
        <taxon>Eukaryota</taxon>
        <taxon>Fungi</taxon>
        <taxon>Fungi incertae sedis</taxon>
        <taxon>Mucoromycota</taxon>
        <taxon>Mucoromycotina</taxon>
        <taxon>Mucoromycetes</taxon>
        <taxon>Mucorales</taxon>
        <taxon>Mucorineae</taxon>
        <taxon>Rhizopodaceae</taxon>
        <taxon>Rhizopus</taxon>
    </lineage>
</organism>
<dbReference type="AlphaFoldDB" id="A0A9P6Z703"/>
<keyword evidence="4" id="KW-0479">Metal-binding</keyword>
<dbReference type="InterPro" id="IPR000092">
    <property type="entry name" value="Polyprenyl_synt"/>
</dbReference>
<dbReference type="InterPro" id="IPR008949">
    <property type="entry name" value="Isoprenoid_synthase_dom_sf"/>
</dbReference>
<evidence type="ECO:0000313" key="8">
    <source>
        <dbReference type="EMBL" id="KAG1571674.1"/>
    </source>
</evidence>
<name>A0A9P6Z703_9FUNG</name>
<dbReference type="PANTHER" id="PTHR12001:SF69">
    <property type="entry name" value="ALL TRANS-POLYPRENYL-DIPHOSPHATE SYNTHASE PDSS1"/>
    <property type="match status" value="1"/>
</dbReference>
<evidence type="ECO:0008006" key="10">
    <source>
        <dbReference type="Google" id="ProtNLM"/>
    </source>
</evidence>
<protein>
    <recommendedName>
        <fullName evidence="10">Solanesyl diphosphate synthase</fullName>
    </recommendedName>
</protein>
<proteinExistence type="inferred from homology"/>
<keyword evidence="3 7" id="KW-0808">Transferase</keyword>
<dbReference type="EMBL" id="JAANIU010000525">
    <property type="protein sequence ID" value="KAG1571674.1"/>
    <property type="molecule type" value="Genomic_DNA"/>
</dbReference>
<sequence>MLTKSILRTVTRRLPRHTRACFYHQSNNKQVEQVESPLNKITQGLSAVTSTILKAPSLRQLTRPRLETLPFTGKANNWDEAIKEAQGVVKSKDNEERIFDPVKIVGKDLWELKGNITKLLGSGHPFIDTIGKHYFESDTNRIRPLLVLLFAKATAGEITDRQRSLAEITEMIYTASLLHDDVMDSQQNSGNKLAVLAGDFLLARASLALAHLRNAECTELMATCIANSVEGVFMQLQELEHASLLDKAFDYYLEQVYMKTGSLIAQSCKASTVLAGCTTETTKMTYDYGKHLGIAFQLISDVRHFSKIVAQSKHTTPEAWINAPILLAWKECPQLGPIIQRKFNQEGDMEKTRFLVYQSNALKKTLELVDQHVAKAIQSIDKLPNSEAKSALVQLAINLPKTSLDLL</sequence>
<evidence type="ECO:0000256" key="6">
    <source>
        <dbReference type="ARBA" id="ARBA00023229"/>
    </source>
</evidence>
<dbReference type="GO" id="GO:1990234">
    <property type="term" value="C:transferase complex"/>
    <property type="evidence" value="ECO:0007669"/>
    <property type="project" value="TreeGrafter"/>
</dbReference>
<dbReference type="GO" id="GO:0008299">
    <property type="term" value="P:isoprenoid biosynthetic process"/>
    <property type="evidence" value="ECO:0007669"/>
    <property type="project" value="UniProtKB-KW"/>
</dbReference>
<comment type="similarity">
    <text evidence="2 7">Belongs to the FPP/GGPP synthase family.</text>
</comment>